<proteinExistence type="predicted"/>
<reference evidence="1" key="2">
    <citation type="journal article" date="2015" name="Data Brief">
        <title>Shoot transcriptome of the giant reed, Arundo donax.</title>
        <authorList>
            <person name="Barrero R.A."/>
            <person name="Guerrero F.D."/>
            <person name="Moolhuijzen P."/>
            <person name="Goolsby J.A."/>
            <person name="Tidwell J."/>
            <person name="Bellgard S.E."/>
            <person name="Bellgard M.I."/>
        </authorList>
    </citation>
    <scope>NUCLEOTIDE SEQUENCE</scope>
    <source>
        <tissue evidence="1">Shoot tissue taken approximately 20 cm above the soil surface</tissue>
    </source>
</reference>
<reference evidence="1" key="1">
    <citation type="submission" date="2014-09" db="EMBL/GenBank/DDBJ databases">
        <authorList>
            <person name="Magalhaes I.L.F."/>
            <person name="Oliveira U."/>
            <person name="Santos F.R."/>
            <person name="Vidigal T.H.D.A."/>
            <person name="Brescovit A.D."/>
            <person name="Santos A.J."/>
        </authorList>
    </citation>
    <scope>NUCLEOTIDE SEQUENCE</scope>
    <source>
        <tissue evidence="1">Shoot tissue taken approximately 20 cm above the soil surface</tissue>
    </source>
</reference>
<dbReference type="EMBL" id="GBRH01207748">
    <property type="protein sequence ID" value="JAD90147.1"/>
    <property type="molecule type" value="Transcribed_RNA"/>
</dbReference>
<dbReference type="AlphaFoldDB" id="A0A0A9E2F7"/>
<evidence type="ECO:0000313" key="1">
    <source>
        <dbReference type="EMBL" id="JAD90147.1"/>
    </source>
</evidence>
<sequence>MHPGQGLPKSPLILHCY</sequence>
<organism evidence="1">
    <name type="scientific">Arundo donax</name>
    <name type="common">Giant reed</name>
    <name type="synonym">Donax arundinaceus</name>
    <dbReference type="NCBI Taxonomy" id="35708"/>
    <lineage>
        <taxon>Eukaryota</taxon>
        <taxon>Viridiplantae</taxon>
        <taxon>Streptophyta</taxon>
        <taxon>Embryophyta</taxon>
        <taxon>Tracheophyta</taxon>
        <taxon>Spermatophyta</taxon>
        <taxon>Magnoliopsida</taxon>
        <taxon>Liliopsida</taxon>
        <taxon>Poales</taxon>
        <taxon>Poaceae</taxon>
        <taxon>PACMAD clade</taxon>
        <taxon>Arundinoideae</taxon>
        <taxon>Arundineae</taxon>
        <taxon>Arundo</taxon>
    </lineage>
</organism>
<protein>
    <submittedName>
        <fullName evidence="1">Uncharacterized protein</fullName>
    </submittedName>
</protein>
<name>A0A0A9E2F7_ARUDO</name>
<accession>A0A0A9E2F7</accession>